<dbReference type="GO" id="GO:0008324">
    <property type="term" value="F:monoatomic cation transmembrane transporter activity"/>
    <property type="evidence" value="ECO:0007669"/>
    <property type="project" value="InterPro"/>
</dbReference>
<dbReference type="PROSITE" id="PS51202">
    <property type="entry name" value="RCK_C"/>
    <property type="match status" value="2"/>
</dbReference>
<dbReference type="GO" id="GO:0006813">
    <property type="term" value="P:potassium ion transport"/>
    <property type="evidence" value="ECO:0007669"/>
    <property type="project" value="InterPro"/>
</dbReference>
<protein>
    <submittedName>
        <fullName evidence="9">Permease</fullName>
    </submittedName>
</protein>
<keyword evidence="6 7" id="KW-0472">Membrane</keyword>
<feature type="transmembrane region" description="Helical" evidence="7">
    <location>
        <begin position="139"/>
        <end position="160"/>
    </location>
</feature>
<evidence type="ECO:0000256" key="4">
    <source>
        <dbReference type="ARBA" id="ARBA00022737"/>
    </source>
</evidence>
<name>A0A512DYN1_9PROT</name>
<dbReference type="SUPFAM" id="SSF116726">
    <property type="entry name" value="TrkA C-terminal domain-like"/>
    <property type="match status" value="2"/>
</dbReference>
<keyword evidence="4" id="KW-0677">Repeat</keyword>
<dbReference type="RefSeq" id="WP_044432785.1">
    <property type="nucleotide sequence ID" value="NZ_BJYZ01000029.1"/>
</dbReference>
<dbReference type="Pfam" id="PF03600">
    <property type="entry name" value="CitMHS"/>
    <property type="match status" value="1"/>
</dbReference>
<dbReference type="InterPro" id="IPR006037">
    <property type="entry name" value="RCK_C"/>
</dbReference>
<keyword evidence="2" id="KW-0813">Transport</keyword>
<dbReference type="Gene3D" id="3.30.70.1450">
    <property type="entry name" value="Regulator of K+ conductance, C-terminal domain"/>
    <property type="match status" value="2"/>
</dbReference>
<feature type="domain" description="RCK C-terminal" evidence="8">
    <location>
        <begin position="301"/>
        <end position="386"/>
    </location>
</feature>
<accession>A0A512DYN1</accession>
<dbReference type="InterPro" id="IPR051679">
    <property type="entry name" value="DASS-Related_Transporters"/>
</dbReference>
<proteinExistence type="predicted"/>
<sequence length="594" mass="63163">MTHEQFLSMAVLAVTLGLFIWDRLRYDVVALISLLAAIVTGVVPMAKAFTGFSDQIVVVVASALVISKALSLSGTVERLLEPLAHRLTTTTRQAAVLVGAVTALSAFMKNIGALAIFMPVALQFSRRIKASPSRLMMPLAFGSLLGGVMTLIGTSPNIIVSRVREDLTGQPFSMFDFFPVGAGIAVTGLIFLIFGWRLLPERRSPTSSAEGELHIRDYLTEVRLLPNSPLVDGTVGDLEALSGGAVTVAALIRDKGQRYIPGEHWRLLQDDIIIVETDPENLKKLLAAGKLEIATGGGAAKGAGMEPWEELVLMETVVAPSSPLIGCTIKDFRLRSRFGVNVLALGRGGRQFVTQLRQIPIQVGDVMVVQGPGNAMATVLADLACLPLAYRNLAFDKPRRFNLAVPILMIAILLISLEVVTVAVGFFAAAVIMVVTRHLSLREAYEAIDWPILVMLGALIPVSDAIQSTGASDLIAGGLASLAATLPAEGTVVMMLLAAMLLTPFLNNAATVLVMAPIAASLAQKLGLNADPLLMAVAIGAACDFLTPIGHQCNTLVMGPGGYKFGDYWRLGLPLSIMVVVMGSSLLLLFWPLK</sequence>
<evidence type="ECO:0000256" key="7">
    <source>
        <dbReference type="SAM" id="Phobius"/>
    </source>
</evidence>
<dbReference type="Pfam" id="PF02080">
    <property type="entry name" value="TrkA_C"/>
    <property type="match status" value="2"/>
</dbReference>
<dbReference type="OrthoDB" id="9809303at2"/>
<evidence type="ECO:0000313" key="9">
    <source>
        <dbReference type="EMBL" id="GEO41588.1"/>
    </source>
</evidence>
<dbReference type="PANTHER" id="PTHR43652">
    <property type="entry name" value="BASIC AMINO ACID ANTIPORTER YFCC-RELATED"/>
    <property type="match status" value="1"/>
</dbReference>
<evidence type="ECO:0000256" key="1">
    <source>
        <dbReference type="ARBA" id="ARBA00004141"/>
    </source>
</evidence>
<feature type="transmembrane region" description="Helical" evidence="7">
    <location>
        <begin position="94"/>
        <end position="118"/>
    </location>
</feature>
<comment type="subcellular location">
    <subcellularLocation>
        <location evidence="1">Membrane</location>
        <topology evidence="1">Multi-pass membrane protein</topology>
    </subcellularLocation>
</comment>
<gene>
    <name evidence="9" type="ORF">SAE02_57360</name>
</gene>
<dbReference type="PANTHER" id="PTHR43652:SF2">
    <property type="entry name" value="BASIC AMINO ACID ANTIPORTER YFCC-RELATED"/>
    <property type="match status" value="1"/>
</dbReference>
<reference evidence="9 10" key="1">
    <citation type="submission" date="2019-07" db="EMBL/GenBank/DDBJ databases">
        <title>Whole genome shotgun sequence of Skermanella aerolata NBRC 106429.</title>
        <authorList>
            <person name="Hosoyama A."/>
            <person name="Uohara A."/>
            <person name="Ohji S."/>
            <person name="Ichikawa N."/>
        </authorList>
    </citation>
    <scope>NUCLEOTIDE SEQUENCE [LARGE SCALE GENOMIC DNA]</scope>
    <source>
        <strain evidence="9 10">NBRC 106429</strain>
    </source>
</reference>
<evidence type="ECO:0000256" key="3">
    <source>
        <dbReference type="ARBA" id="ARBA00022692"/>
    </source>
</evidence>
<feature type="transmembrane region" description="Helical" evidence="7">
    <location>
        <begin position="7"/>
        <end position="24"/>
    </location>
</feature>
<feature type="transmembrane region" description="Helical" evidence="7">
    <location>
        <begin position="180"/>
        <end position="199"/>
    </location>
</feature>
<keyword evidence="3 7" id="KW-0812">Transmembrane</keyword>
<dbReference type="EMBL" id="BJYZ01000029">
    <property type="protein sequence ID" value="GEO41588.1"/>
    <property type="molecule type" value="Genomic_DNA"/>
</dbReference>
<evidence type="ECO:0000256" key="5">
    <source>
        <dbReference type="ARBA" id="ARBA00022989"/>
    </source>
</evidence>
<dbReference type="InterPro" id="IPR004680">
    <property type="entry name" value="Cit_transptr-like_dom"/>
</dbReference>
<keyword evidence="10" id="KW-1185">Reference proteome</keyword>
<organism evidence="9 10">
    <name type="scientific">Skermanella aerolata</name>
    <dbReference type="NCBI Taxonomy" id="393310"/>
    <lineage>
        <taxon>Bacteria</taxon>
        <taxon>Pseudomonadati</taxon>
        <taxon>Pseudomonadota</taxon>
        <taxon>Alphaproteobacteria</taxon>
        <taxon>Rhodospirillales</taxon>
        <taxon>Azospirillaceae</taxon>
        <taxon>Skermanella</taxon>
    </lineage>
</organism>
<keyword evidence="5 7" id="KW-1133">Transmembrane helix</keyword>
<feature type="domain" description="RCK C-terminal" evidence="8">
    <location>
        <begin position="207"/>
        <end position="291"/>
    </location>
</feature>
<feature type="transmembrane region" description="Helical" evidence="7">
    <location>
        <begin position="571"/>
        <end position="591"/>
    </location>
</feature>
<evidence type="ECO:0000259" key="8">
    <source>
        <dbReference type="PROSITE" id="PS51202"/>
    </source>
</evidence>
<dbReference type="CDD" id="cd01115">
    <property type="entry name" value="SLC13_permease"/>
    <property type="match status" value="1"/>
</dbReference>
<evidence type="ECO:0000256" key="2">
    <source>
        <dbReference type="ARBA" id="ARBA00022448"/>
    </source>
</evidence>
<dbReference type="InterPro" id="IPR036721">
    <property type="entry name" value="RCK_C_sf"/>
</dbReference>
<evidence type="ECO:0000313" key="10">
    <source>
        <dbReference type="Proteomes" id="UP000321523"/>
    </source>
</evidence>
<comment type="caution">
    <text evidence="9">The sequence shown here is derived from an EMBL/GenBank/DDBJ whole genome shotgun (WGS) entry which is preliminary data.</text>
</comment>
<dbReference type="GO" id="GO:0005886">
    <property type="term" value="C:plasma membrane"/>
    <property type="evidence" value="ECO:0007669"/>
    <property type="project" value="TreeGrafter"/>
</dbReference>
<dbReference type="Proteomes" id="UP000321523">
    <property type="component" value="Unassembled WGS sequence"/>
</dbReference>
<feature type="transmembrane region" description="Helical" evidence="7">
    <location>
        <begin position="532"/>
        <end position="551"/>
    </location>
</feature>
<evidence type="ECO:0000256" key="6">
    <source>
        <dbReference type="ARBA" id="ARBA00023136"/>
    </source>
</evidence>
<dbReference type="AlphaFoldDB" id="A0A512DYN1"/>
<feature type="transmembrane region" description="Helical" evidence="7">
    <location>
        <begin position="30"/>
        <end position="49"/>
    </location>
</feature>
<feature type="transmembrane region" description="Helical" evidence="7">
    <location>
        <begin position="407"/>
        <end position="435"/>
    </location>
</feature>